<organism evidence="2 3">
    <name type="scientific">Citrus x changshan-huyou</name>
    <dbReference type="NCBI Taxonomy" id="2935761"/>
    <lineage>
        <taxon>Eukaryota</taxon>
        <taxon>Viridiplantae</taxon>
        <taxon>Streptophyta</taxon>
        <taxon>Embryophyta</taxon>
        <taxon>Tracheophyta</taxon>
        <taxon>Spermatophyta</taxon>
        <taxon>Magnoliopsida</taxon>
        <taxon>eudicotyledons</taxon>
        <taxon>Gunneridae</taxon>
        <taxon>Pentapetalae</taxon>
        <taxon>rosids</taxon>
        <taxon>malvids</taxon>
        <taxon>Sapindales</taxon>
        <taxon>Rutaceae</taxon>
        <taxon>Aurantioideae</taxon>
        <taxon>Citrus</taxon>
    </lineage>
</organism>
<gene>
    <name evidence="2" type="ORF">WN944_013423</name>
</gene>
<dbReference type="EMBL" id="JBCGBO010000005">
    <property type="protein sequence ID" value="KAK9198239.1"/>
    <property type="molecule type" value="Genomic_DNA"/>
</dbReference>
<evidence type="ECO:0000313" key="3">
    <source>
        <dbReference type="Proteomes" id="UP001428341"/>
    </source>
</evidence>
<proteinExistence type="predicted"/>
<keyword evidence="1" id="KW-0472">Membrane</keyword>
<feature type="transmembrane region" description="Helical" evidence="1">
    <location>
        <begin position="60"/>
        <end position="77"/>
    </location>
</feature>
<keyword evidence="1" id="KW-0812">Transmembrane</keyword>
<sequence>MSIHAYFLSKCSRAKPKGTYKKITCFEYLFVTRTVPFKRQNSPLLLESGSQRLTVIKRHCFPITLSFRLIIIIFFLFKCAVKNLNLRSNL</sequence>
<evidence type="ECO:0000256" key="1">
    <source>
        <dbReference type="SAM" id="Phobius"/>
    </source>
</evidence>
<protein>
    <submittedName>
        <fullName evidence="2">Uncharacterized protein</fullName>
    </submittedName>
</protein>
<dbReference type="AlphaFoldDB" id="A0AAP0M4Z7"/>
<evidence type="ECO:0000313" key="2">
    <source>
        <dbReference type="EMBL" id="KAK9198239.1"/>
    </source>
</evidence>
<dbReference type="Proteomes" id="UP001428341">
    <property type="component" value="Unassembled WGS sequence"/>
</dbReference>
<reference evidence="2 3" key="1">
    <citation type="submission" date="2024-05" db="EMBL/GenBank/DDBJ databases">
        <title>Haplotype-resolved chromosome-level genome assembly of Huyou (Citrus changshanensis).</title>
        <authorList>
            <person name="Miao C."/>
            <person name="Chen W."/>
            <person name="Wu Y."/>
            <person name="Wang L."/>
            <person name="Zhao S."/>
            <person name="Grierson D."/>
            <person name="Xu C."/>
            <person name="Chen K."/>
        </authorList>
    </citation>
    <scope>NUCLEOTIDE SEQUENCE [LARGE SCALE GENOMIC DNA]</scope>
    <source>
        <strain evidence="2">01-14</strain>
        <tissue evidence="2">Leaf</tissue>
    </source>
</reference>
<comment type="caution">
    <text evidence="2">The sequence shown here is derived from an EMBL/GenBank/DDBJ whole genome shotgun (WGS) entry which is preliminary data.</text>
</comment>
<keyword evidence="1" id="KW-1133">Transmembrane helix</keyword>
<keyword evidence="3" id="KW-1185">Reference proteome</keyword>
<accession>A0AAP0M4Z7</accession>
<name>A0AAP0M4Z7_9ROSI</name>